<feature type="region of interest" description="Disordered" evidence="1">
    <location>
        <begin position="71"/>
        <end position="95"/>
    </location>
</feature>
<reference evidence="2" key="8">
    <citation type="journal article" date="2005" name="Science">
        <title>Antisense Transcription in the Mammalian Transcriptome.</title>
        <authorList>
            <consortium name="RIKEN Genome Exploration Research Group and Genome Science Group (Genome Network Project Core Group) and the FANTOM Consortium"/>
        </authorList>
    </citation>
    <scope>NUCLEOTIDE SEQUENCE</scope>
    <source>
        <strain evidence="2">NOD</strain>
        <tissue evidence="2">Activated spleen</tissue>
    </source>
</reference>
<name>Q3T9T3_MOUSE</name>
<sequence>MALSEDEAEAEVSVNTKVPSCGRWNSGKLLPSGLEPDQPLHLGVEGGPLWRAEADPGCISGVFLSRVHTASKEPVADRSKPPLRGPLPSASVGTGEVLHSMGSQVSMVGAEVGVSFP</sequence>
<organism evidence="2">
    <name type="scientific">Mus musculus</name>
    <name type="common">Mouse</name>
    <dbReference type="NCBI Taxonomy" id="10090"/>
    <lineage>
        <taxon>Eukaryota</taxon>
        <taxon>Metazoa</taxon>
        <taxon>Chordata</taxon>
        <taxon>Craniata</taxon>
        <taxon>Vertebrata</taxon>
        <taxon>Euteleostomi</taxon>
        <taxon>Mammalia</taxon>
        <taxon>Eutheria</taxon>
        <taxon>Euarchontoglires</taxon>
        <taxon>Glires</taxon>
        <taxon>Rodentia</taxon>
        <taxon>Myomorpha</taxon>
        <taxon>Muroidea</taxon>
        <taxon>Muridae</taxon>
        <taxon>Murinae</taxon>
        <taxon>Mus</taxon>
        <taxon>Mus</taxon>
    </lineage>
</organism>
<evidence type="ECO:0000313" key="2">
    <source>
        <dbReference type="EMBL" id="BAE42937.1"/>
    </source>
</evidence>
<reference evidence="2" key="3">
    <citation type="journal article" date="2000" name="Genome Res.">
        <title>RIKEN integrated sequence analysis (RISA) system--384-format sequencing pipeline with 384 multicapillary sequencer.</title>
        <authorList>
            <person name="Shibata K."/>
            <person name="Itoh M."/>
            <person name="Aizawa K."/>
            <person name="Nagaoka S."/>
            <person name="Sasaki N."/>
            <person name="Carninci P."/>
            <person name="Konno H."/>
            <person name="Akiyama J."/>
            <person name="Nishi K."/>
            <person name="Kitsunai T."/>
            <person name="Tashiro H."/>
            <person name="Itoh M."/>
            <person name="Sumi N."/>
            <person name="Ishii Y."/>
            <person name="Nakamura S."/>
            <person name="Hazama M."/>
            <person name="Nishine T."/>
            <person name="Harada A."/>
            <person name="Yamamoto R."/>
            <person name="Matsumoto H."/>
            <person name="Sakaguchi S."/>
            <person name="Ikegami T."/>
            <person name="Kashiwagi K."/>
            <person name="Fujiwake S."/>
            <person name="Inoue K."/>
            <person name="Togawa Y."/>
            <person name="Izawa M."/>
            <person name="Ohara E."/>
            <person name="Watahiki M."/>
            <person name="Yoneda Y."/>
            <person name="Ishikawa T."/>
            <person name="Ozawa K."/>
            <person name="Tanaka T."/>
            <person name="Matsuura S."/>
            <person name="Kawai J."/>
            <person name="Okazaki Y."/>
            <person name="Muramatsu M."/>
            <person name="Inoue Y."/>
            <person name="Kira A."/>
            <person name="Hayashizaki Y."/>
        </authorList>
    </citation>
    <scope>NUCLEOTIDE SEQUENCE</scope>
    <source>
        <strain evidence="2">NOD</strain>
        <tissue evidence="2">Activated spleen</tissue>
    </source>
</reference>
<reference evidence="2" key="1">
    <citation type="journal article" date="1999" name="Methods Enzymol.">
        <title>High-efficiency full-length cDNA cloning.</title>
        <authorList>
            <person name="Carninci P."/>
            <person name="Hayashizaki Y."/>
        </authorList>
    </citation>
    <scope>NUCLEOTIDE SEQUENCE</scope>
    <source>
        <strain evidence="2">NOD</strain>
        <tissue evidence="2">Activated spleen</tissue>
    </source>
</reference>
<dbReference type="AlphaFoldDB" id="Q3T9T3"/>
<dbReference type="UCSC" id="uc007ida.1">
    <property type="organism name" value="mouse"/>
</dbReference>
<dbReference type="MGI" id="MGI:2667663">
    <property type="gene designation" value="Cep68"/>
</dbReference>
<protein>
    <submittedName>
        <fullName evidence="2">Uncharacterized protein</fullName>
    </submittedName>
</protein>
<evidence type="ECO:0000313" key="3">
    <source>
        <dbReference type="MGI" id="MGI:2667663"/>
    </source>
</evidence>
<feature type="compositionally biased region" description="Basic and acidic residues" evidence="1">
    <location>
        <begin position="71"/>
        <end position="80"/>
    </location>
</feature>
<reference evidence="2" key="4">
    <citation type="journal article" date="2001" name="Nature">
        <title>Functional annotation of a full-length mouse cDNA collection.</title>
        <authorList>
            <consortium name="The RIKEN Genome Exploration Research Group Phase II Team and the FANTOM Consortium"/>
        </authorList>
    </citation>
    <scope>NUCLEOTIDE SEQUENCE</scope>
    <source>
        <strain evidence="2">NOD</strain>
        <tissue evidence="2">Activated spleen</tissue>
    </source>
</reference>
<dbReference type="EMBL" id="AK172304">
    <property type="protein sequence ID" value="BAE42937.1"/>
    <property type="molecule type" value="mRNA"/>
</dbReference>
<reference evidence="2" key="2">
    <citation type="journal article" date="2000" name="Genome Res.">
        <title>Normalization and subtraction of cap-trapper-selected cDNAs to prepare full-length cDNA libraries for rapid discovery of new genes.</title>
        <authorList>
            <person name="Carninci P."/>
            <person name="Shibata Y."/>
            <person name="Hayatsu N."/>
            <person name="Sugahara Y."/>
            <person name="Shibata K."/>
            <person name="Itoh M."/>
            <person name="Konno H."/>
            <person name="Okazaki Y."/>
            <person name="Muramatsu M."/>
            <person name="Hayashizaki Y."/>
        </authorList>
    </citation>
    <scope>NUCLEOTIDE SEQUENCE</scope>
    <source>
        <strain evidence="2">NOD</strain>
        <tissue evidence="2">Activated spleen</tissue>
    </source>
</reference>
<accession>Q3T9T3</accession>
<reference evidence="2" key="6">
    <citation type="submission" date="2004-04" db="EMBL/GenBank/DDBJ databases">
        <authorList>
            <person name="Arakawa T."/>
            <person name="Carninci P."/>
            <person name="Fukuda S."/>
            <person name="Hashizume W."/>
            <person name="Hayashida K."/>
            <person name="Hori F."/>
            <person name="Iida J."/>
            <person name="Imamura K."/>
            <person name="Imotani K."/>
            <person name="Itoh M."/>
            <person name="Kanagawa S."/>
            <person name="Kawai J."/>
            <person name="Kojima M."/>
            <person name="Konno H."/>
            <person name="Murata M."/>
            <person name="Nakamura M."/>
            <person name="Ninomiya N."/>
            <person name="Nishiyori H."/>
            <person name="Nomura K."/>
            <person name="Ohno M."/>
            <person name="Sakazume N."/>
            <person name="Sano H."/>
            <person name="Sasaki D."/>
            <person name="Shibata K."/>
            <person name="Shiraki T."/>
            <person name="Tagami M."/>
            <person name="Tagami Y."/>
            <person name="Waki K."/>
            <person name="Watahiki A."/>
            <person name="Muramatsu M."/>
            <person name="Hayashizaki Y."/>
        </authorList>
    </citation>
    <scope>NUCLEOTIDE SEQUENCE</scope>
    <source>
        <strain evidence="2">NOD</strain>
        <tissue evidence="2">Activated spleen</tissue>
    </source>
</reference>
<proteinExistence type="evidence at transcript level"/>
<dbReference type="AGR" id="MGI:2667663"/>
<dbReference type="PeptideAtlas" id="Q3T9T3"/>
<evidence type="ECO:0000256" key="1">
    <source>
        <dbReference type="SAM" id="MobiDB-lite"/>
    </source>
</evidence>
<gene>
    <name evidence="3" type="primary">Cep68</name>
    <name evidence="3" type="synonym">BC027174</name>
</gene>
<reference evidence="2" key="5">
    <citation type="journal article" date="2002" name="Nature">
        <title>Analysis of the mouse transcriptome based on functional annotation of 60,770 full-length cDNAs.</title>
        <authorList>
            <consortium name="The FANTOM Consortium and the RIKEN Genome Exploration Research Group Phase I and II Team"/>
        </authorList>
    </citation>
    <scope>NUCLEOTIDE SEQUENCE</scope>
    <source>
        <strain evidence="2">NOD</strain>
        <tissue evidence="2">Activated spleen</tissue>
    </source>
</reference>
<reference evidence="2" key="7">
    <citation type="journal article" date="2005" name="Science">
        <title>The Transcriptional Landscape of the Mammalian Genome.</title>
        <authorList>
            <consortium name="The FANTOM Consortium"/>
            <consortium name="Riken Genome Exploration Research Group and Genome Science Group (Genome Network Project Core Group)"/>
        </authorList>
    </citation>
    <scope>NUCLEOTIDE SEQUENCE</scope>
    <source>
        <strain evidence="2">NOD</strain>
        <tissue evidence="2">Activated spleen</tissue>
    </source>
</reference>